<evidence type="ECO:0000256" key="3">
    <source>
        <dbReference type="ARBA" id="ARBA00022679"/>
    </source>
</evidence>
<dbReference type="EC" id="2.1.1.6" evidence="1"/>
<evidence type="ECO:0000313" key="8">
    <source>
        <dbReference type="Proteomes" id="UP000274822"/>
    </source>
</evidence>
<keyword evidence="3 7" id="KW-0808">Transferase</keyword>
<comment type="similarity">
    <text evidence="6">Belongs to the class I-like SAM-binding methyltransferase superfamily. Cation-dependent O-methyltransferase family.</text>
</comment>
<dbReference type="PANTHER" id="PTHR43836:SF2">
    <property type="entry name" value="CATECHOL O-METHYLTRANSFERASE 1-RELATED"/>
    <property type="match status" value="1"/>
</dbReference>
<dbReference type="EMBL" id="RBNJ01000479">
    <property type="protein sequence ID" value="RUS34452.1"/>
    <property type="molecule type" value="Genomic_DNA"/>
</dbReference>
<keyword evidence="4" id="KW-0949">S-adenosyl-L-methionine</keyword>
<accession>A0A433QXD4</accession>
<dbReference type="AlphaFoldDB" id="A0A433QXD4"/>
<dbReference type="Gene3D" id="3.40.50.150">
    <property type="entry name" value="Vaccinia Virus protein VP39"/>
    <property type="match status" value="1"/>
</dbReference>
<evidence type="ECO:0000256" key="5">
    <source>
        <dbReference type="ARBA" id="ARBA00022939"/>
    </source>
</evidence>
<proteinExistence type="inferred from homology"/>
<evidence type="ECO:0000256" key="6">
    <source>
        <dbReference type="ARBA" id="ARBA00023453"/>
    </source>
</evidence>
<dbReference type="GO" id="GO:0006584">
    <property type="term" value="P:catecholamine metabolic process"/>
    <property type="evidence" value="ECO:0007669"/>
    <property type="project" value="UniProtKB-KW"/>
</dbReference>
<sequence>MTQTQLAPTAVPLVKKEDSYLDHILAHAKRNNPESIIKETHKFAIERYWLMNVGPEKSPLVEQVLLEKRPKVAIEIGCYLGYSAIRFAAYIRDTLGIQDVKYYSFEISEYHANIARKVIDFAGLSHIITVITGPFNESLERLLSNHNLLSKVDFVFIDHHKELTSNYWRKAGYFTLSVTFSERCFTCHSPNSHACYVLTALPCIQGTTIVADNVIKPGAPVYLEYVRSDPTKYQTRFVEGWLEYYEGVIRDGLEVSVWLK</sequence>
<comment type="caution">
    <text evidence="7">The sequence shown here is derived from an EMBL/GenBank/DDBJ whole genome shotgun (WGS) entry which is preliminary data.</text>
</comment>
<dbReference type="PROSITE" id="PS51682">
    <property type="entry name" value="SAM_OMT_I"/>
    <property type="match status" value="1"/>
</dbReference>
<gene>
    <name evidence="7" type="ORF">BC938DRAFT_480322</name>
</gene>
<name>A0A433QXD4_9FUNG</name>
<dbReference type="GO" id="GO:0016206">
    <property type="term" value="F:catechol O-methyltransferase activity"/>
    <property type="evidence" value="ECO:0007669"/>
    <property type="project" value="UniProtKB-EC"/>
</dbReference>
<evidence type="ECO:0000313" key="7">
    <source>
        <dbReference type="EMBL" id="RUS34452.1"/>
    </source>
</evidence>
<evidence type="ECO:0000256" key="4">
    <source>
        <dbReference type="ARBA" id="ARBA00022691"/>
    </source>
</evidence>
<dbReference type="PANTHER" id="PTHR43836">
    <property type="entry name" value="CATECHOL O-METHYLTRANSFERASE 1-RELATED"/>
    <property type="match status" value="1"/>
</dbReference>
<dbReference type="InterPro" id="IPR029063">
    <property type="entry name" value="SAM-dependent_MTases_sf"/>
</dbReference>
<keyword evidence="5" id="KW-0128">Catecholamine metabolism</keyword>
<keyword evidence="8" id="KW-1185">Reference proteome</keyword>
<dbReference type="Proteomes" id="UP000274822">
    <property type="component" value="Unassembled WGS sequence"/>
</dbReference>
<dbReference type="GO" id="GO:0032259">
    <property type="term" value="P:methylation"/>
    <property type="evidence" value="ECO:0007669"/>
    <property type="project" value="UniProtKB-KW"/>
</dbReference>
<organism evidence="7 8">
    <name type="scientific">Jimgerdemannia flammicorona</name>
    <dbReference type="NCBI Taxonomy" id="994334"/>
    <lineage>
        <taxon>Eukaryota</taxon>
        <taxon>Fungi</taxon>
        <taxon>Fungi incertae sedis</taxon>
        <taxon>Mucoromycota</taxon>
        <taxon>Mucoromycotina</taxon>
        <taxon>Endogonomycetes</taxon>
        <taxon>Endogonales</taxon>
        <taxon>Endogonaceae</taxon>
        <taxon>Jimgerdemannia</taxon>
    </lineage>
</organism>
<dbReference type="Pfam" id="PF01596">
    <property type="entry name" value="Methyltransf_3"/>
    <property type="match status" value="1"/>
</dbReference>
<keyword evidence="2 7" id="KW-0489">Methyltransferase</keyword>
<dbReference type="InterPro" id="IPR002935">
    <property type="entry name" value="SAM_O-MeTrfase"/>
</dbReference>
<evidence type="ECO:0000256" key="2">
    <source>
        <dbReference type="ARBA" id="ARBA00022603"/>
    </source>
</evidence>
<dbReference type="SUPFAM" id="SSF53335">
    <property type="entry name" value="S-adenosyl-L-methionine-dependent methyltransferases"/>
    <property type="match status" value="1"/>
</dbReference>
<protein>
    <recommendedName>
        <fullName evidence="1">catechol O-methyltransferase</fullName>
        <ecNumber evidence="1">2.1.1.6</ecNumber>
    </recommendedName>
</protein>
<reference evidence="7 8" key="1">
    <citation type="journal article" date="2018" name="New Phytol.">
        <title>Phylogenomics of Endogonaceae and evolution of mycorrhizas within Mucoromycota.</title>
        <authorList>
            <person name="Chang Y."/>
            <person name="Desiro A."/>
            <person name="Na H."/>
            <person name="Sandor L."/>
            <person name="Lipzen A."/>
            <person name="Clum A."/>
            <person name="Barry K."/>
            <person name="Grigoriev I.V."/>
            <person name="Martin F.M."/>
            <person name="Stajich J.E."/>
            <person name="Smith M.E."/>
            <person name="Bonito G."/>
            <person name="Spatafora J.W."/>
        </authorList>
    </citation>
    <scope>NUCLEOTIDE SEQUENCE [LARGE SCALE GENOMIC DNA]</scope>
    <source>
        <strain evidence="7 8">AD002</strain>
    </source>
</reference>
<evidence type="ECO:0000256" key="1">
    <source>
        <dbReference type="ARBA" id="ARBA00012880"/>
    </source>
</evidence>